<proteinExistence type="predicted"/>
<dbReference type="InterPro" id="IPR000150">
    <property type="entry name" value="Cof"/>
</dbReference>
<dbReference type="NCBIfam" id="TIGR00099">
    <property type="entry name" value="Cof-subfamily"/>
    <property type="match status" value="1"/>
</dbReference>
<dbReference type="GO" id="GO:0016791">
    <property type="term" value="F:phosphatase activity"/>
    <property type="evidence" value="ECO:0007669"/>
    <property type="project" value="TreeGrafter"/>
</dbReference>
<dbReference type="Gene3D" id="3.40.50.1000">
    <property type="entry name" value="HAD superfamily/HAD-like"/>
    <property type="match status" value="1"/>
</dbReference>
<dbReference type="GO" id="GO:0000287">
    <property type="term" value="F:magnesium ion binding"/>
    <property type="evidence" value="ECO:0007669"/>
    <property type="project" value="TreeGrafter"/>
</dbReference>
<evidence type="ECO:0000313" key="4">
    <source>
        <dbReference type="Proteomes" id="UP000250223"/>
    </source>
</evidence>
<dbReference type="SFLD" id="SFLDG01140">
    <property type="entry name" value="C2.B:_Phosphomannomutase_and_P"/>
    <property type="match status" value="1"/>
</dbReference>
<dbReference type="CDD" id="cd07516">
    <property type="entry name" value="HAD_Pase"/>
    <property type="match status" value="1"/>
</dbReference>
<dbReference type="Proteomes" id="UP000250223">
    <property type="component" value="Unassembled WGS sequence"/>
</dbReference>
<dbReference type="SFLD" id="SFLDG01144">
    <property type="entry name" value="C2.B.4:_PGP_Like"/>
    <property type="match status" value="1"/>
</dbReference>
<dbReference type="Gene3D" id="3.30.1240.10">
    <property type="match status" value="1"/>
</dbReference>
<dbReference type="AlphaFoldDB" id="A0A1G9F7I4"/>
<dbReference type="InterPro" id="IPR036412">
    <property type="entry name" value="HAD-like_sf"/>
</dbReference>
<dbReference type="SUPFAM" id="SSF56784">
    <property type="entry name" value="HAD-like"/>
    <property type="match status" value="1"/>
</dbReference>
<dbReference type="InterPro" id="IPR006379">
    <property type="entry name" value="HAD-SF_hydro_IIB"/>
</dbReference>
<dbReference type="PANTHER" id="PTHR10000">
    <property type="entry name" value="PHOSPHOSERINE PHOSPHATASE"/>
    <property type="match status" value="1"/>
</dbReference>
<dbReference type="EMBL" id="UAWC01000026">
    <property type="protein sequence ID" value="SQB36066.1"/>
    <property type="molecule type" value="Genomic_DNA"/>
</dbReference>
<keyword evidence="3" id="KW-1185">Reference proteome</keyword>
<reference evidence="2 4" key="2">
    <citation type="submission" date="2018-06" db="EMBL/GenBank/DDBJ databases">
        <authorList>
            <consortium name="Pathogen Informatics"/>
            <person name="Doyle S."/>
        </authorList>
    </citation>
    <scope>NUCLEOTIDE SEQUENCE [LARGE SCALE GENOMIC DNA]</scope>
    <source>
        <strain evidence="2 4">NCTC13028</strain>
    </source>
</reference>
<accession>A0A1G9F7I4</accession>
<dbReference type="Proteomes" id="UP000198811">
    <property type="component" value="Unassembled WGS sequence"/>
</dbReference>
<keyword evidence="2" id="KW-0378">Hydrolase</keyword>
<dbReference type="EC" id="3.1.3.-" evidence="2"/>
<sequence length="263" mass="30008">MYKLIALDIDGTLLNRDHEISSKTVNVIRKSMDRGIRVILVSGRDYSAAEPYIKKLETKDLFLGLNGATIYDNKGNIIHSEYLDREIVEDIIEICEKEDIYIVLFIGNNTYVDEISDFMGIDNYVFNSIEVGQVSKFYKDENVTKILLTHKEEKLKPIKEKLDFKYGSRINTQFSLPQFLEIFNGEVNKGIALKRVCEKYEIPKEKIMAVGDWDNDITMIEYAGLGVAMGNGSSRLKKVADFITKSNEEDGAAYAIKKFVLKD</sequence>
<dbReference type="PROSITE" id="PS01228">
    <property type="entry name" value="COF_1"/>
    <property type="match status" value="1"/>
</dbReference>
<gene>
    <name evidence="2" type="primary">yidA_2</name>
    <name evidence="2" type="ORF">NCTC13028_02291</name>
    <name evidence="1" type="ORF">SAMN05216497_101213</name>
</gene>
<dbReference type="GO" id="GO:0005829">
    <property type="term" value="C:cytosol"/>
    <property type="evidence" value="ECO:0007669"/>
    <property type="project" value="TreeGrafter"/>
</dbReference>
<organism evidence="2 4">
    <name type="scientific">Clostridium cochlearium</name>
    <dbReference type="NCBI Taxonomy" id="1494"/>
    <lineage>
        <taxon>Bacteria</taxon>
        <taxon>Bacillati</taxon>
        <taxon>Bacillota</taxon>
        <taxon>Clostridia</taxon>
        <taxon>Eubacteriales</taxon>
        <taxon>Clostridiaceae</taxon>
        <taxon>Clostridium</taxon>
    </lineage>
</organism>
<dbReference type="InterPro" id="IPR023214">
    <property type="entry name" value="HAD_sf"/>
</dbReference>
<dbReference type="OrthoDB" id="9781413at2"/>
<evidence type="ECO:0000313" key="1">
    <source>
        <dbReference type="EMBL" id="SDK84311.1"/>
    </source>
</evidence>
<dbReference type="PANTHER" id="PTHR10000:SF8">
    <property type="entry name" value="HAD SUPERFAMILY HYDROLASE-LIKE, TYPE 3"/>
    <property type="match status" value="1"/>
</dbReference>
<evidence type="ECO:0000313" key="2">
    <source>
        <dbReference type="EMBL" id="SQB36066.1"/>
    </source>
</evidence>
<dbReference type="NCBIfam" id="TIGR01484">
    <property type="entry name" value="HAD-SF-IIB"/>
    <property type="match status" value="1"/>
</dbReference>
<dbReference type="Pfam" id="PF08282">
    <property type="entry name" value="Hydrolase_3"/>
    <property type="match status" value="1"/>
</dbReference>
<name>A0A1G9F7I4_CLOCO</name>
<evidence type="ECO:0000313" key="3">
    <source>
        <dbReference type="Proteomes" id="UP000198811"/>
    </source>
</evidence>
<reference evidence="1 3" key="1">
    <citation type="submission" date="2016-10" db="EMBL/GenBank/DDBJ databases">
        <authorList>
            <person name="Varghese N."/>
            <person name="Submissions S."/>
        </authorList>
    </citation>
    <scope>NUCLEOTIDE SEQUENCE [LARGE SCALE GENOMIC DNA]</scope>
    <source>
        <strain evidence="1 3">NLAE-zl-C224</strain>
    </source>
</reference>
<dbReference type="SFLD" id="SFLDS00003">
    <property type="entry name" value="Haloacid_Dehalogenase"/>
    <property type="match status" value="1"/>
</dbReference>
<dbReference type="EMBL" id="FNGL01000001">
    <property type="protein sequence ID" value="SDK84311.1"/>
    <property type="molecule type" value="Genomic_DNA"/>
</dbReference>
<dbReference type="STRING" id="1494.SAMN05216497_101213"/>
<dbReference type="RefSeq" id="WP_089863069.1">
    <property type="nucleotide sequence ID" value="NZ_CP173238.1"/>
</dbReference>
<protein>
    <submittedName>
        <fullName evidence="2">Haloacid dehalogenase-like hydrolase</fullName>
        <ecNumber evidence="2">3.1.3.-</ecNumber>
    </submittedName>
</protein>